<keyword evidence="8" id="KW-1185">Reference proteome</keyword>
<dbReference type="Proteomes" id="UP000613011">
    <property type="component" value="Unassembled WGS sequence"/>
</dbReference>
<keyword evidence="5 6" id="KW-0472">Membrane</keyword>
<comment type="subcellular location">
    <subcellularLocation>
        <location evidence="1">Cell membrane</location>
        <topology evidence="1">Multi-pass membrane protein</topology>
    </subcellularLocation>
</comment>
<evidence type="ECO:0000256" key="4">
    <source>
        <dbReference type="ARBA" id="ARBA00022989"/>
    </source>
</evidence>
<feature type="transmembrane region" description="Helical" evidence="6">
    <location>
        <begin position="275"/>
        <end position="300"/>
    </location>
</feature>
<keyword evidence="3 6" id="KW-0812">Transmembrane</keyword>
<feature type="transmembrane region" description="Helical" evidence="6">
    <location>
        <begin position="200"/>
        <end position="217"/>
    </location>
</feature>
<keyword evidence="2" id="KW-1003">Cell membrane</keyword>
<accession>A0A936ZTG6</accession>
<keyword evidence="4 6" id="KW-1133">Transmembrane helix</keyword>
<feature type="transmembrane region" description="Helical" evidence="6">
    <location>
        <begin position="170"/>
        <end position="188"/>
    </location>
</feature>
<evidence type="ECO:0000256" key="1">
    <source>
        <dbReference type="ARBA" id="ARBA00004651"/>
    </source>
</evidence>
<feature type="transmembrane region" description="Helical" evidence="6">
    <location>
        <begin position="78"/>
        <end position="99"/>
    </location>
</feature>
<feature type="transmembrane region" description="Helical" evidence="6">
    <location>
        <begin position="119"/>
        <end position="141"/>
    </location>
</feature>
<organism evidence="7 8">
    <name type="scientific">Ramlibacter aurantiacus</name>
    <dbReference type="NCBI Taxonomy" id="2801330"/>
    <lineage>
        <taxon>Bacteria</taxon>
        <taxon>Pseudomonadati</taxon>
        <taxon>Pseudomonadota</taxon>
        <taxon>Betaproteobacteria</taxon>
        <taxon>Burkholderiales</taxon>
        <taxon>Comamonadaceae</taxon>
        <taxon>Ramlibacter</taxon>
    </lineage>
</organism>
<proteinExistence type="predicted"/>
<feature type="transmembrane region" description="Helical" evidence="6">
    <location>
        <begin position="229"/>
        <end position="255"/>
    </location>
</feature>
<dbReference type="EMBL" id="JAEQNA010000015">
    <property type="protein sequence ID" value="MBL0423406.1"/>
    <property type="molecule type" value="Genomic_DNA"/>
</dbReference>
<sequence>MAITSPCGPCRLPKTAGGLLSLAFPVTASAHVVPGLDGHTLWNAWSTQPWLWLLWGLPGLLVLAGIARLWLQARAGAGVSGVQAGCFLAGWLALGLSILSPLDALGEELFWVHMVQHEVVMLVAAPLLVISRPLGALVWGLPAAWRPGSAQLARVLGLSWSMRVLTRPMAAWWVHAVVLWVWHAPPLFQAAVRHPWVHDLQHSSFFIGALVFWWALLQGHGGRVRQGMAVLYLFTTVLHTSALGALLTFSSRVWYPVYDATAPRWGFTALEDQQLGGLIMWVPGGMVFMVAALVLFAAWLQGPARPGPALR</sequence>
<dbReference type="InterPro" id="IPR019108">
    <property type="entry name" value="Caa3_assmbl_CtaG-rel"/>
</dbReference>
<dbReference type="RefSeq" id="WP_201686542.1">
    <property type="nucleotide sequence ID" value="NZ_JAEQNA010000015.1"/>
</dbReference>
<evidence type="ECO:0000256" key="3">
    <source>
        <dbReference type="ARBA" id="ARBA00022692"/>
    </source>
</evidence>
<dbReference type="AlphaFoldDB" id="A0A936ZTG6"/>
<evidence type="ECO:0000256" key="5">
    <source>
        <dbReference type="ARBA" id="ARBA00023136"/>
    </source>
</evidence>
<feature type="transmembrane region" description="Helical" evidence="6">
    <location>
        <begin position="50"/>
        <end position="71"/>
    </location>
</feature>
<gene>
    <name evidence="7" type="ORF">JI739_23925</name>
</gene>
<reference evidence="7" key="1">
    <citation type="submission" date="2021-01" db="EMBL/GenBank/DDBJ databases">
        <title>Ramlibacter sp. strain AW1 16S ribosomal RNA gene Genome sequencing and assembly.</title>
        <authorList>
            <person name="Kang M."/>
        </authorList>
    </citation>
    <scope>NUCLEOTIDE SEQUENCE</scope>
    <source>
        <strain evidence="7">AW1</strain>
    </source>
</reference>
<dbReference type="Pfam" id="PF09678">
    <property type="entry name" value="Caa3_CtaG"/>
    <property type="match status" value="1"/>
</dbReference>
<evidence type="ECO:0000256" key="2">
    <source>
        <dbReference type="ARBA" id="ARBA00022475"/>
    </source>
</evidence>
<protein>
    <submittedName>
        <fullName evidence="7">Cytochrome c oxidase assembly protein</fullName>
    </submittedName>
</protein>
<dbReference type="GO" id="GO:0005886">
    <property type="term" value="C:plasma membrane"/>
    <property type="evidence" value="ECO:0007669"/>
    <property type="project" value="UniProtKB-SubCell"/>
</dbReference>
<comment type="caution">
    <text evidence="7">The sequence shown here is derived from an EMBL/GenBank/DDBJ whole genome shotgun (WGS) entry which is preliminary data.</text>
</comment>
<name>A0A936ZTG6_9BURK</name>
<evidence type="ECO:0000256" key="6">
    <source>
        <dbReference type="SAM" id="Phobius"/>
    </source>
</evidence>
<evidence type="ECO:0000313" key="7">
    <source>
        <dbReference type="EMBL" id="MBL0423406.1"/>
    </source>
</evidence>
<evidence type="ECO:0000313" key="8">
    <source>
        <dbReference type="Proteomes" id="UP000613011"/>
    </source>
</evidence>